<dbReference type="GO" id="GO:0008186">
    <property type="term" value="F:ATP-dependent activity, acting on RNA"/>
    <property type="evidence" value="ECO:0007669"/>
    <property type="project" value="UniProtKB-UniRule"/>
</dbReference>
<evidence type="ECO:0000256" key="10">
    <source>
        <dbReference type="NCBIfam" id="TIGR00767"/>
    </source>
</evidence>
<evidence type="ECO:0000259" key="13">
    <source>
        <dbReference type="PROSITE" id="PS51856"/>
    </source>
</evidence>
<evidence type="ECO:0000313" key="14">
    <source>
        <dbReference type="EMBL" id="OGE65131.1"/>
    </source>
</evidence>
<evidence type="ECO:0000256" key="11">
    <source>
        <dbReference type="PROSITE-ProRule" id="PRU01203"/>
    </source>
</evidence>
<dbReference type="Gene3D" id="3.40.50.300">
    <property type="entry name" value="P-loop containing nucleotide triphosphate hydrolases"/>
    <property type="match status" value="1"/>
</dbReference>
<dbReference type="PANTHER" id="PTHR46425:SF1">
    <property type="entry name" value="TRANSCRIPTION TERMINATION FACTOR RHO"/>
    <property type="match status" value="1"/>
</dbReference>
<dbReference type="InterPro" id="IPR011129">
    <property type="entry name" value="CSD"/>
</dbReference>
<dbReference type="GO" id="GO:0004386">
    <property type="term" value="F:helicase activity"/>
    <property type="evidence" value="ECO:0007669"/>
    <property type="project" value="UniProtKB-UniRule"/>
</dbReference>
<dbReference type="CDD" id="cd01128">
    <property type="entry name" value="rho_factor_C"/>
    <property type="match status" value="1"/>
</dbReference>
<evidence type="ECO:0000256" key="2">
    <source>
        <dbReference type="ARBA" id="ARBA00022741"/>
    </source>
</evidence>
<proteinExistence type="inferred from homology"/>
<evidence type="ECO:0000256" key="4">
    <source>
        <dbReference type="ARBA" id="ARBA00022806"/>
    </source>
</evidence>
<dbReference type="HAMAP" id="MF_01884">
    <property type="entry name" value="Rho"/>
    <property type="match status" value="1"/>
</dbReference>
<protein>
    <recommendedName>
        <fullName evidence="9 10">Transcription termination factor Rho</fullName>
        <ecNumber evidence="9 10">3.6.4.-</ecNumber>
    </recommendedName>
    <alternativeName>
        <fullName evidence="9">ATP-dependent helicase Rho</fullName>
    </alternativeName>
</protein>
<sequence>MPNTRSFRPLSQTSSDVDQTTEVRPAATYTERDVPTEKVSGILDSMPEGHGFLRPKYIPSDRDVYISLSQIRRFNLRSGDFVEGAARPPKDNERYFGLLQVDTVNGENAEKFVVDPSSRSAKIKRVKFEDLTAIYPNRLLKLETGKFPLSQRVIDLISPIGFGQRGLVVSPPKAGKTTILKEIAAGITANHPEVVLMAVLVGERPEEVTDLSRSIKGDVIASNFDEPADAQTTAAEVALERAKRLVEMGKDVVILLDSITRLGRAYNLAVPPSGRTLSGGFDPVALYPPKKFFGAARNCEEGGSLTIIGTALVDTGSRMDDLIYEEFKGTGNMELHLDRTQAERRVFPAIDIESSGTRQEHLMFEEPTNESSSDGSVSKSPTYKKMVVMRRMLSMLQASERTEVFLERLSKMESNSEFLSSLQDVK</sequence>
<feature type="domain" description="Rho RNA-BD" evidence="13">
    <location>
        <begin position="36"/>
        <end position="108"/>
    </location>
</feature>
<dbReference type="NCBIfam" id="TIGR00767">
    <property type="entry name" value="rho"/>
    <property type="match status" value="1"/>
</dbReference>
<reference evidence="14 15" key="1">
    <citation type="journal article" date="2016" name="Nat. Commun.">
        <title>Thousands of microbial genomes shed light on interconnected biogeochemical processes in an aquifer system.</title>
        <authorList>
            <person name="Anantharaman K."/>
            <person name="Brown C.T."/>
            <person name="Hug L.A."/>
            <person name="Sharon I."/>
            <person name="Castelle C.J."/>
            <person name="Probst A.J."/>
            <person name="Thomas B.C."/>
            <person name="Singh A."/>
            <person name="Wilkins M.J."/>
            <person name="Karaoz U."/>
            <person name="Brodie E.L."/>
            <person name="Williams K.H."/>
            <person name="Hubbard S.S."/>
            <person name="Banfield J.F."/>
        </authorList>
    </citation>
    <scope>NUCLEOTIDE SEQUENCE [LARGE SCALE GENOMIC DNA]</scope>
</reference>
<dbReference type="SUPFAM" id="SSF50249">
    <property type="entry name" value="Nucleic acid-binding proteins"/>
    <property type="match status" value="1"/>
</dbReference>
<keyword evidence="3 9" id="KW-0378">Hydrolase</keyword>
<dbReference type="GO" id="GO:0005524">
    <property type="term" value="F:ATP binding"/>
    <property type="evidence" value="ECO:0007669"/>
    <property type="project" value="UniProtKB-UniRule"/>
</dbReference>
<evidence type="ECO:0000256" key="9">
    <source>
        <dbReference type="HAMAP-Rule" id="MF_01884"/>
    </source>
</evidence>
<dbReference type="CDD" id="cd04459">
    <property type="entry name" value="Rho_CSD"/>
    <property type="match status" value="1"/>
</dbReference>
<accession>A0A1F5MIC7</accession>
<dbReference type="InterPro" id="IPR004665">
    <property type="entry name" value="Term_rho"/>
</dbReference>
<keyword evidence="2 9" id="KW-0547">Nucleotide-binding</keyword>
<dbReference type="InterPro" id="IPR000194">
    <property type="entry name" value="ATPase_F1/V1/A1_a/bsu_nucl-bd"/>
</dbReference>
<dbReference type="InterPro" id="IPR027417">
    <property type="entry name" value="P-loop_NTPase"/>
</dbReference>
<keyword evidence="7 9" id="KW-0805">Transcription regulation</keyword>
<evidence type="ECO:0000256" key="1">
    <source>
        <dbReference type="ARBA" id="ARBA00022472"/>
    </source>
</evidence>
<dbReference type="EMBL" id="MFDO01000024">
    <property type="protein sequence ID" value="OGE65131.1"/>
    <property type="molecule type" value="Genomic_DNA"/>
</dbReference>
<comment type="similarity">
    <text evidence="9 11">Belongs to the Rho family.</text>
</comment>
<dbReference type="Proteomes" id="UP000178017">
    <property type="component" value="Unassembled WGS sequence"/>
</dbReference>
<evidence type="ECO:0000256" key="6">
    <source>
        <dbReference type="ARBA" id="ARBA00022884"/>
    </source>
</evidence>
<dbReference type="PANTHER" id="PTHR46425">
    <property type="entry name" value="TRANSCRIPTION TERMINATION FACTOR RHO"/>
    <property type="match status" value="1"/>
</dbReference>
<keyword evidence="1 9" id="KW-0806">Transcription termination</keyword>
<feature type="region of interest" description="Disordered" evidence="12">
    <location>
        <begin position="1"/>
        <end position="36"/>
    </location>
</feature>
<comment type="function">
    <text evidence="9">Facilitates transcription termination by a mechanism that involves Rho binding to the nascent RNA, activation of Rho's RNA-dependent ATPase activity, and release of the mRNA from the DNA template.</text>
</comment>
<evidence type="ECO:0000256" key="7">
    <source>
        <dbReference type="ARBA" id="ARBA00023015"/>
    </source>
</evidence>
<dbReference type="Pfam" id="PF07497">
    <property type="entry name" value="Rho_RNA_bind"/>
    <property type="match status" value="1"/>
</dbReference>
<feature type="region of interest" description="Disordered" evidence="12">
    <location>
        <begin position="358"/>
        <end position="380"/>
    </location>
</feature>
<dbReference type="InterPro" id="IPR011113">
    <property type="entry name" value="Rho_RNA-bd"/>
</dbReference>
<evidence type="ECO:0000256" key="5">
    <source>
        <dbReference type="ARBA" id="ARBA00022840"/>
    </source>
</evidence>
<feature type="binding site" evidence="9">
    <location>
        <begin position="161"/>
        <end position="166"/>
    </location>
    <ligand>
        <name>ATP</name>
        <dbReference type="ChEBI" id="CHEBI:30616"/>
    </ligand>
</feature>
<dbReference type="NCBIfam" id="NF006886">
    <property type="entry name" value="PRK09376.1"/>
    <property type="match status" value="1"/>
</dbReference>
<evidence type="ECO:0000313" key="15">
    <source>
        <dbReference type="Proteomes" id="UP000178017"/>
    </source>
</evidence>
<evidence type="ECO:0000256" key="3">
    <source>
        <dbReference type="ARBA" id="ARBA00022801"/>
    </source>
</evidence>
<comment type="caution">
    <text evidence="14">The sequence shown here is derived from an EMBL/GenBank/DDBJ whole genome shotgun (WGS) entry which is preliminary data.</text>
</comment>
<name>A0A1F5MIC7_9BACT</name>
<dbReference type="SMART" id="SM00382">
    <property type="entry name" value="AAA"/>
    <property type="match status" value="1"/>
</dbReference>
<feature type="compositionally biased region" description="Polar residues" evidence="12">
    <location>
        <begin position="1"/>
        <end position="22"/>
    </location>
</feature>
<dbReference type="Gene3D" id="2.40.50.140">
    <property type="entry name" value="Nucleic acid-binding proteins"/>
    <property type="match status" value="1"/>
</dbReference>
<keyword evidence="6 9" id="KW-0694">RNA-binding</keyword>
<keyword evidence="8 9" id="KW-0804">Transcription</keyword>
<keyword evidence="5 9" id="KW-0067">ATP-binding</keyword>
<dbReference type="GO" id="GO:0003723">
    <property type="term" value="F:RNA binding"/>
    <property type="evidence" value="ECO:0007669"/>
    <property type="project" value="UniProtKB-UniRule"/>
</dbReference>
<dbReference type="AlphaFoldDB" id="A0A1F5MIC7"/>
<dbReference type="GO" id="GO:0016787">
    <property type="term" value="F:hydrolase activity"/>
    <property type="evidence" value="ECO:0007669"/>
    <property type="project" value="UniProtKB-KW"/>
</dbReference>
<dbReference type="InterPro" id="IPR012340">
    <property type="entry name" value="NA-bd_OB-fold"/>
</dbReference>
<dbReference type="PROSITE" id="PS51856">
    <property type="entry name" value="RHO_RNA_BD"/>
    <property type="match status" value="1"/>
</dbReference>
<dbReference type="GO" id="GO:0006353">
    <property type="term" value="P:DNA-templated transcription termination"/>
    <property type="evidence" value="ECO:0007669"/>
    <property type="project" value="UniProtKB-UniRule"/>
</dbReference>
<dbReference type="Pfam" id="PF00006">
    <property type="entry name" value="ATP-synt_ab"/>
    <property type="match status" value="1"/>
</dbReference>
<feature type="binding site" evidence="9">
    <location>
        <position position="204"/>
    </location>
    <ligand>
        <name>ATP</name>
        <dbReference type="ChEBI" id="CHEBI:30616"/>
    </ligand>
</feature>
<evidence type="ECO:0000256" key="8">
    <source>
        <dbReference type="ARBA" id="ARBA00023163"/>
    </source>
</evidence>
<evidence type="ECO:0000256" key="12">
    <source>
        <dbReference type="SAM" id="MobiDB-lite"/>
    </source>
</evidence>
<organism evidence="14 15">
    <name type="scientific">Candidatus Daviesbacteria bacterium RIFCSPLOWO2_01_FULL_40_24</name>
    <dbReference type="NCBI Taxonomy" id="1797787"/>
    <lineage>
        <taxon>Bacteria</taxon>
        <taxon>Candidatus Daviesiibacteriota</taxon>
    </lineage>
</organism>
<feature type="compositionally biased region" description="Polar residues" evidence="12">
    <location>
        <begin position="369"/>
        <end position="380"/>
    </location>
</feature>
<comment type="subunit">
    <text evidence="9">Homohexamer. The homohexamer assembles into an open ring structure.</text>
</comment>
<feature type="binding site" evidence="9">
    <location>
        <begin position="173"/>
        <end position="178"/>
    </location>
    <ligand>
        <name>ATP</name>
        <dbReference type="ChEBI" id="CHEBI:30616"/>
    </ligand>
</feature>
<gene>
    <name evidence="9" type="primary">rho</name>
    <name evidence="14" type="ORF">A3B49_03115</name>
</gene>
<dbReference type="EC" id="3.6.4.-" evidence="9 10"/>
<dbReference type="InterPro" id="IPR003593">
    <property type="entry name" value="AAA+_ATPase"/>
</dbReference>
<dbReference type="SUPFAM" id="SSF52540">
    <property type="entry name" value="P-loop containing nucleoside triphosphate hydrolases"/>
    <property type="match status" value="1"/>
</dbReference>
<comment type="caution">
    <text evidence="9">Lacks conserved residue(s) required for the propagation of feature annotation.</text>
</comment>
<dbReference type="InterPro" id="IPR041703">
    <property type="entry name" value="Rho_factor_ATP-bd"/>
</dbReference>
<keyword evidence="4 9" id="KW-0347">Helicase</keyword>
<dbReference type="SMART" id="SM00357">
    <property type="entry name" value="CSP"/>
    <property type="match status" value="1"/>
</dbReference>